<proteinExistence type="predicted"/>
<reference evidence="2 3" key="1">
    <citation type="submission" date="2024-11" db="EMBL/GenBank/DDBJ databases">
        <title>Adaptive evolution of stress response genes in parasites aligns with host niche diversity.</title>
        <authorList>
            <person name="Hahn C."/>
            <person name="Resl P."/>
        </authorList>
    </citation>
    <scope>NUCLEOTIDE SEQUENCE [LARGE SCALE GENOMIC DNA]</scope>
    <source>
        <strain evidence="2">EGGRZ-B1_66</strain>
        <tissue evidence="2">Body</tissue>
    </source>
</reference>
<evidence type="ECO:0000313" key="3">
    <source>
        <dbReference type="Proteomes" id="UP001626550"/>
    </source>
</evidence>
<feature type="region of interest" description="Disordered" evidence="1">
    <location>
        <begin position="222"/>
        <end position="267"/>
    </location>
</feature>
<dbReference type="Proteomes" id="UP001626550">
    <property type="component" value="Unassembled WGS sequence"/>
</dbReference>
<feature type="compositionally biased region" description="Polar residues" evidence="1">
    <location>
        <begin position="254"/>
        <end position="267"/>
    </location>
</feature>
<organism evidence="2 3">
    <name type="scientific">Cichlidogyrus casuarinus</name>
    <dbReference type="NCBI Taxonomy" id="1844966"/>
    <lineage>
        <taxon>Eukaryota</taxon>
        <taxon>Metazoa</taxon>
        <taxon>Spiralia</taxon>
        <taxon>Lophotrochozoa</taxon>
        <taxon>Platyhelminthes</taxon>
        <taxon>Monogenea</taxon>
        <taxon>Monopisthocotylea</taxon>
        <taxon>Dactylogyridea</taxon>
        <taxon>Ancyrocephalidae</taxon>
        <taxon>Cichlidogyrus</taxon>
    </lineage>
</organism>
<accession>A0ABD2Q5S6</accession>
<evidence type="ECO:0000256" key="1">
    <source>
        <dbReference type="SAM" id="MobiDB-lite"/>
    </source>
</evidence>
<dbReference type="AlphaFoldDB" id="A0ABD2Q5S6"/>
<keyword evidence="3" id="KW-1185">Reference proteome</keyword>
<dbReference type="EMBL" id="JBJKFK010000864">
    <property type="protein sequence ID" value="KAL3314942.1"/>
    <property type="molecule type" value="Genomic_DNA"/>
</dbReference>
<sequence>MNVKQDADGSKGNTISFYIEDCPSDGSIPVVLRVEGVDKVAYLKPKEDNPAILQSYLGLQVIDESFTIKQKKQPLVAPIEIDSDPALWPAQLTEELRLTLILRGPSRTIKVNPLPRDPRQQNRNFSWHYLRARDWLVYSEMKDCTTTNLFQAPISTTYQFNLACRSTLLGIMTLVAGPLLQKQPPISINEVIVIDDDDQGSLTSKSTPKQLKATSPKIVATASLPLRERDTNSSGSKRKKITPTRHSIGDTSKPLDNTPPTLPVQPSFNAPLAHPTIGCINGVRAPIISVAGPTMFPIPVHSLPSLIPNPAVPLIRPITSMPGLLPQYPYPMANIGMIHRPGPIFFPNPSPMI</sequence>
<gene>
    <name evidence="2" type="ORF">Ciccas_006426</name>
</gene>
<evidence type="ECO:0000313" key="2">
    <source>
        <dbReference type="EMBL" id="KAL3314942.1"/>
    </source>
</evidence>
<feature type="non-terminal residue" evidence="2">
    <location>
        <position position="353"/>
    </location>
</feature>
<comment type="caution">
    <text evidence="2">The sequence shown here is derived from an EMBL/GenBank/DDBJ whole genome shotgun (WGS) entry which is preliminary data.</text>
</comment>
<name>A0ABD2Q5S6_9PLAT</name>
<protein>
    <submittedName>
        <fullName evidence="2">Uncharacterized protein</fullName>
    </submittedName>
</protein>